<keyword evidence="3" id="KW-1185">Reference proteome</keyword>
<evidence type="ECO:0008006" key="4">
    <source>
        <dbReference type="Google" id="ProtNLM"/>
    </source>
</evidence>
<organism evidence="2 3">
    <name type="scientific">Sphingomonas rubra</name>
    <dbReference type="NCBI Taxonomy" id="634430"/>
    <lineage>
        <taxon>Bacteria</taxon>
        <taxon>Pseudomonadati</taxon>
        <taxon>Pseudomonadota</taxon>
        <taxon>Alphaproteobacteria</taxon>
        <taxon>Sphingomonadales</taxon>
        <taxon>Sphingomonadaceae</taxon>
        <taxon>Sphingomonas</taxon>
    </lineage>
</organism>
<dbReference type="AlphaFoldDB" id="A0A1I5SST8"/>
<gene>
    <name evidence="2" type="ORF">SAMN04488241_10685</name>
</gene>
<protein>
    <recommendedName>
        <fullName evidence="4">DUF2155 domain-containing protein</fullName>
    </recommendedName>
</protein>
<dbReference type="Proteomes" id="UP000199586">
    <property type="component" value="Unassembled WGS sequence"/>
</dbReference>
<proteinExistence type="predicted"/>
<sequence length="216" mass="22993">MTRWIAAAVLAVALAIAGWFGWQAWREVTPPAPVRVEQAVPESPSSDIETVGTDSAVPIAGTTPMAERVAVLGLLNKRNGESRELTLRPGQAVRVGDVVVRLRACDRTAPWEPEQLTGAFVQMIVRGPDRAWRRAFSGWLFKERPGLNVVPHPVYDVWTKSCAMSFPASGADTESLSPPRSSAPKSPAPRAEAPARSDDDDGASGGGDRAAASNAT</sequence>
<evidence type="ECO:0000313" key="3">
    <source>
        <dbReference type="Proteomes" id="UP000199586"/>
    </source>
</evidence>
<feature type="region of interest" description="Disordered" evidence="1">
    <location>
        <begin position="169"/>
        <end position="216"/>
    </location>
</feature>
<feature type="compositionally biased region" description="Low complexity" evidence="1">
    <location>
        <begin position="175"/>
        <end position="194"/>
    </location>
</feature>
<dbReference type="Pfam" id="PF09923">
    <property type="entry name" value="DUF2155"/>
    <property type="match status" value="1"/>
</dbReference>
<dbReference type="InterPro" id="IPR019225">
    <property type="entry name" value="DUF2155"/>
</dbReference>
<dbReference type="EMBL" id="FOXP01000006">
    <property type="protein sequence ID" value="SFP73316.1"/>
    <property type="molecule type" value="Genomic_DNA"/>
</dbReference>
<accession>A0A1I5SST8</accession>
<evidence type="ECO:0000313" key="2">
    <source>
        <dbReference type="EMBL" id="SFP73316.1"/>
    </source>
</evidence>
<reference evidence="2 3" key="1">
    <citation type="submission" date="2016-10" db="EMBL/GenBank/DDBJ databases">
        <authorList>
            <person name="de Groot N.N."/>
        </authorList>
    </citation>
    <scope>NUCLEOTIDE SEQUENCE [LARGE SCALE GENOMIC DNA]</scope>
    <source>
        <strain evidence="2 3">CGMCC 1.9113</strain>
    </source>
</reference>
<dbReference type="STRING" id="634430.SAMN04488241_10685"/>
<name>A0A1I5SST8_9SPHN</name>
<evidence type="ECO:0000256" key="1">
    <source>
        <dbReference type="SAM" id="MobiDB-lite"/>
    </source>
</evidence>